<evidence type="ECO:0000256" key="2">
    <source>
        <dbReference type="ARBA" id="ARBA00022832"/>
    </source>
</evidence>
<name>A0AAW1V253_9CUCU</name>
<dbReference type="AlphaFoldDB" id="A0AAW1V253"/>
<evidence type="ECO:0000256" key="4">
    <source>
        <dbReference type="ARBA" id="ARBA00026121"/>
    </source>
</evidence>
<dbReference type="Gene3D" id="3.40.50.12780">
    <property type="entry name" value="N-terminal domain of ligase-like"/>
    <property type="match status" value="1"/>
</dbReference>
<keyword evidence="2" id="KW-0276">Fatty acid metabolism</keyword>
<dbReference type="InterPro" id="IPR000873">
    <property type="entry name" value="AMP-dep_synth/lig_dom"/>
</dbReference>
<accession>A0AAW1V253</accession>
<dbReference type="EMBL" id="JARQZJ010000122">
    <property type="protein sequence ID" value="KAK9889339.1"/>
    <property type="molecule type" value="Genomic_DNA"/>
</dbReference>
<evidence type="ECO:0000256" key="1">
    <source>
        <dbReference type="ARBA" id="ARBA00022598"/>
    </source>
</evidence>
<sequence>MEELSYLNGPCQILPATEETTTDRAGCVKLRIPKSGTAIETVKPISIPGLINNTVANFADNVAYVYKDDNGKQVKVTYKQYLHQIRTCAKGFLQLGLEQHNAVCILGFNSPEWIISNMAAIFAGGIATGIYTTNSPEACYHCANVSRANIIVVEDEKQCAKIREIRHRLPHLKAVVQYSGEPSDTDVLSWKKLMEIGGEQNDEKLEAALKKIAINQCCTLVFTSGTVGNPKAVMLSHDNLTFDGRSVYERIDLTPGQEVMVSYLPFSHVAAQIVDMYLVTTAGAALYFADKDALKGSLVKTLQEARPTKFIGVPRVWEKMQEKLLSIGAQSGYLKKSIANWAKGHALDYHLRKIKGHTSCGFGYNIASSLILKKIKQALGLDRCDLFVSAAAPISPDVKKYFYSLDIPIMDAFGMSETSGAHCLCIPKAYDLDTIGMPIPGVKNKVANPEDGHGELCIYGRHVFMGYLDDPEKTRESLDSEGWLHTGDLVRQDERGFVFITGRLKELLITAGGENVPPVPIEQMIQTELPEVSYAVLIGDKRKFLSLLITLKSEVDPVNNEPLDTLTASVQDWLSKLGCPAKTTKEVLEAGPDPKLLNAIQQGIDKVNAKATSNAQRIQKFKILPLDFSIPTGELGPTLKLKRRTILEKYKDLIDSMYT</sequence>
<dbReference type="GO" id="GO:0016020">
    <property type="term" value="C:membrane"/>
    <property type="evidence" value="ECO:0007669"/>
    <property type="project" value="TreeGrafter"/>
</dbReference>
<proteinExistence type="predicted"/>
<dbReference type="Proteomes" id="UP001431783">
    <property type="component" value="Unassembled WGS sequence"/>
</dbReference>
<protein>
    <recommendedName>
        <fullName evidence="4">long-chain-fatty-acid--CoA ligase</fullName>
        <ecNumber evidence="4">6.2.1.3</ecNumber>
    </recommendedName>
</protein>
<evidence type="ECO:0000256" key="3">
    <source>
        <dbReference type="ARBA" id="ARBA00023098"/>
    </source>
</evidence>
<feature type="domain" description="AMP-dependent synthetase/ligase" evidence="5">
    <location>
        <begin position="54"/>
        <end position="468"/>
    </location>
</feature>
<dbReference type="InterPro" id="IPR042099">
    <property type="entry name" value="ANL_N_sf"/>
</dbReference>
<reference evidence="6 7" key="1">
    <citation type="submission" date="2023-03" db="EMBL/GenBank/DDBJ databases">
        <title>Genome insight into feeding habits of ladybird beetles.</title>
        <authorList>
            <person name="Li H.-S."/>
            <person name="Huang Y.-H."/>
            <person name="Pang H."/>
        </authorList>
    </citation>
    <scope>NUCLEOTIDE SEQUENCE [LARGE SCALE GENOMIC DNA]</scope>
    <source>
        <strain evidence="6">SYSU_2023b</strain>
        <tissue evidence="6">Whole body</tissue>
    </source>
</reference>
<dbReference type="PANTHER" id="PTHR43272:SF32">
    <property type="entry name" value="AMP-DEPENDENT SYNTHETASE_LIGASE DOMAIN-CONTAINING PROTEIN"/>
    <property type="match status" value="1"/>
</dbReference>
<dbReference type="Pfam" id="PF23562">
    <property type="entry name" value="AMP-binding_C_3"/>
    <property type="match status" value="1"/>
</dbReference>
<evidence type="ECO:0000313" key="6">
    <source>
        <dbReference type="EMBL" id="KAK9889339.1"/>
    </source>
</evidence>
<organism evidence="6 7">
    <name type="scientific">Henosepilachna vigintioctopunctata</name>
    <dbReference type="NCBI Taxonomy" id="420089"/>
    <lineage>
        <taxon>Eukaryota</taxon>
        <taxon>Metazoa</taxon>
        <taxon>Ecdysozoa</taxon>
        <taxon>Arthropoda</taxon>
        <taxon>Hexapoda</taxon>
        <taxon>Insecta</taxon>
        <taxon>Pterygota</taxon>
        <taxon>Neoptera</taxon>
        <taxon>Endopterygota</taxon>
        <taxon>Coleoptera</taxon>
        <taxon>Polyphaga</taxon>
        <taxon>Cucujiformia</taxon>
        <taxon>Coccinelloidea</taxon>
        <taxon>Coccinellidae</taxon>
        <taxon>Epilachninae</taxon>
        <taxon>Epilachnini</taxon>
        <taxon>Henosepilachna</taxon>
    </lineage>
</organism>
<dbReference type="EC" id="6.2.1.3" evidence="4"/>
<evidence type="ECO:0000259" key="5">
    <source>
        <dbReference type="Pfam" id="PF00501"/>
    </source>
</evidence>
<dbReference type="GO" id="GO:0005783">
    <property type="term" value="C:endoplasmic reticulum"/>
    <property type="evidence" value="ECO:0007669"/>
    <property type="project" value="TreeGrafter"/>
</dbReference>
<evidence type="ECO:0000313" key="7">
    <source>
        <dbReference type="Proteomes" id="UP001431783"/>
    </source>
</evidence>
<keyword evidence="1" id="KW-0436">Ligase</keyword>
<dbReference type="PANTHER" id="PTHR43272">
    <property type="entry name" value="LONG-CHAIN-FATTY-ACID--COA LIGASE"/>
    <property type="match status" value="1"/>
</dbReference>
<keyword evidence="7" id="KW-1185">Reference proteome</keyword>
<comment type="caution">
    <text evidence="6">The sequence shown here is derived from an EMBL/GenBank/DDBJ whole genome shotgun (WGS) entry which is preliminary data.</text>
</comment>
<gene>
    <name evidence="6" type="ORF">WA026_004614</name>
</gene>
<keyword evidence="3" id="KW-0443">Lipid metabolism</keyword>
<dbReference type="SUPFAM" id="SSF56801">
    <property type="entry name" value="Acetyl-CoA synthetase-like"/>
    <property type="match status" value="1"/>
</dbReference>
<dbReference type="GO" id="GO:0004467">
    <property type="term" value="F:long-chain fatty acid-CoA ligase activity"/>
    <property type="evidence" value="ECO:0007669"/>
    <property type="project" value="UniProtKB-EC"/>
</dbReference>
<dbReference type="Pfam" id="PF00501">
    <property type="entry name" value="AMP-binding"/>
    <property type="match status" value="1"/>
</dbReference>